<dbReference type="EMBL" id="JABBWE010000076">
    <property type="protein sequence ID" value="KAG1787694.1"/>
    <property type="molecule type" value="Genomic_DNA"/>
</dbReference>
<evidence type="ECO:0000313" key="5">
    <source>
        <dbReference type="EMBL" id="KAG1792228.1"/>
    </source>
</evidence>
<dbReference type="OrthoDB" id="2660902at2759"/>
<evidence type="ECO:0000256" key="1">
    <source>
        <dbReference type="SAM" id="MobiDB-lite"/>
    </source>
</evidence>
<gene>
    <name evidence="5" type="ORF">HD556DRAFT_1239788</name>
    <name evidence="4" type="ORF">HD556DRAFT_1241151</name>
    <name evidence="3" type="ORF">HD556DRAFT_1242430</name>
    <name evidence="2" type="ORF">HD556DRAFT_1246546</name>
</gene>
<dbReference type="RefSeq" id="XP_041158896.1">
    <property type="nucleotide sequence ID" value="XM_041298071.1"/>
</dbReference>
<reference evidence="2" key="1">
    <citation type="journal article" date="2020" name="New Phytol.">
        <title>Comparative genomics reveals dynamic genome evolution in host specialist ectomycorrhizal fungi.</title>
        <authorList>
            <person name="Lofgren L.A."/>
            <person name="Nguyen N.H."/>
            <person name="Vilgalys R."/>
            <person name="Ruytinx J."/>
            <person name="Liao H.L."/>
            <person name="Branco S."/>
            <person name="Kuo A."/>
            <person name="LaButti K."/>
            <person name="Lipzen A."/>
            <person name="Andreopoulos W."/>
            <person name="Pangilinan J."/>
            <person name="Riley R."/>
            <person name="Hundley H."/>
            <person name="Na H."/>
            <person name="Barry K."/>
            <person name="Grigoriev I.V."/>
            <person name="Stajich J.E."/>
            <person name="Kennedy P.G."/>
        </authorList>
    </citation>
    <scope>NUCLEOTIDE SEQUENCE</scope>
    <source>
        <strain evidence="2">S12</strain>
    </source>
</reference>
<dbReference type="EMBL" id="JABBWE010000038">
    <property type="protein sequence ID" value="KAG1792228.1"/>
    <property type="molecule type" value="Genomic_DNA"/>
</dbReference>
<dbReference type="EMBL" id="JABBWE010000045">
    <property type="protein sequence ID" value="KAG1791110.1"/>
    <property type="molecule type" value="Genomic_DNA"/>
</dbReference>
<evidence type="ECO:0000313" key="2">
    <source>
        <dbReference type="EMBL" id="KAG1787694.1"/>
    </source>
</evidence>
<proteinExistence type="predicted"/>
<protein>
    <submittedName>
        <fullName evidence="2">Uncharacterized protein</fullName>
    </submittedName>
</protein>
<name>A0A9P7AEB8_9AGAM</name>
<feature type="compositionally biased region" description="Basic and acidic residues" evidence="1">
    <location>
        <begin position="37"/>
        <end position="47"/>
    </location>
</feature>
<dbReference type="GeneID" id="64591835"/>
<sequence length="183" mass="21051">MDTGKKCTIHWEGVRSARTERLLAWCKENEDARIKLFSDSAKDAKEQGRKKKQSGTSRDTFYSQVAQAVFSNDEDPEVQRLFKEDPKAFIKPVSTRFGTLKKKYNEFNKELKQSGAGKTYAELQEDPTMKSLIDTKLEKFPWWPELHGWWRTNPAFNYAFSTADTGQDFAAAALEHFAISKQP</sequence>
<dbReference type="Proteomes" id="UP000719766">
    <property type="component" value="Unassembled WGS sequence"/>
</dbReference>
<comment type="caution">
    <text evidence="2">The sequence shown here is derived from an EMBL/GenBank/DDBJ whole genome shotgun (WGS) entry which is preliminary data.</text>
</comment>
<organism evidence="2 6">
    <name type="scientific">Suillus plorans</name>
    <dbReference type="NCBI Taxonomy" id="116603"/>
    <lineage>
        <taxon>Eukaryota</taxon>
        <taxon>Fungi</taxon>
        <taxon>Dikarya</taxon>
        <taxon>Basidiomycota</taxon>
        <taxon>Agaricomycotina</taxon>
        <taxon>Agaricomycetes</taxon>
        <taxon>Agaricomycetidae</taxon>
        <taxon>Boletales</taxon>
        <taxon>Suillineae</taxon>
        <taxon>Suillaceae</taxon>
        <taxon>Suillus</taxon>
    </lineage>
</organism>
<evidence type="ECO:0000313" key="4">
    <source>
        <dbReference type="EMBL" id="KAG1791110.1"/>
    </source>
</evidence>
<keyword evidence="6" id="KW-1185">Reference proteome</keyword>
<feature type="non-terminal residue" evidence="2">
    <location>
        <position position="1"/>
    </location>
</feature>
<accession>A0A9P7AEB8</accession>
<evidence type="ECO:0000313" key="3">
    <source>
        <dbReference type="EMBL" id="KAG1790468.1"/>
    </source>
</evidence>
<evidence type="ECO:0000313" key="6">
    <source>
        <dbReference type="Proteomes" id="UP000719766"/>
    </source>
</evidence>
<dbReference type="AlphaFoldDB" id="A0A9P7AEB8"/>
<feature type="region of interest" description="Disordered" evidence="1">
    <location>
        <begin position="37"/>
        <end position="58"/>
    </location>
</feature>
<dbReference type="EMBL" id="JABBWE010000050">
    <property type="protein sequence ID" value="KAG1790468.1"/>
    <property type="molecule type" value="Genomic_DNA"/>
</dbReference>